<dbReference type="RefSeq" id="WP_090678810.1">
    <property type="nucleotide sequence ID" value="NZ_FORU01000007.1"/>
</dbReference>
<evidence type="ECO:0008006" key="4">
    <source>
        <dbReference type="Google" id="ProtNLM"/>
    </source>
</evidence>
<proteinExistence type="predicted"/>
<evidence type="ECO:0000256" key="1">
    <source>
        <dbReference type="SAM" id="SignalP"/>
    </source>
</evidence>
<dbReference type="OrthoDB" id="1440611at2"/>
<protein>
    <recommendedName>
        <fullName evidence="4">Lipoprotein</fullName>
    </recommendedName>
</protein>
<feature type="chain" id="PRO_5017436016" description="Lipoprotein" evidence="1">
    <location>
        <begin position="24"/>
        <end position="155"/>
    </location>
</feature>
<sequence>MKKTIVMAFALVAMVACKNQNSAAPETEEPTTEAVVEPIVENEEQPVALVLDNGKKWVANAETTEGVAILSQKINDFEVSENIDSYHTLNRELQSAFKDIFQKCTMTGEGHEQLHNFLIPIHEELLVLEGDDLEASKKSIAKLKEQLVVYPQFFE</sequence>
<organism evidence="2 3">
    <name type="scientific">Myroides guanonis</name>
    <dbReference type="NCBI Taxonomy" id="1150112"/>
    <lineage>
        <taxon>Bacteria</taxon>
        <taxon>Pseudomonadati</taxon>
        <taxon>Bacteroidota</taxon>
        <taxon>Flavobacteriia</taxon>
        <taxon>Flavobacteriales</taxon>
        <taxon>Flavobacteriaceae</taxon>
        <taxon>Myroides</taxon>
    </lineage>
</organism>
<feature type="signal peptide" evidence="1">
    <location>
        <begin position="1"/>
        <end position="23"/>
    </location>
</feature>
<name>A0A1I3R4Z0_9FLAO</name>
<accession>A0A1I3R4Z0</accession>
<dbReference type="STRING" id="1150112.SAMN04487893_10722"/>
<keyword evidence="1" id="KW-0732">Signal</keyword>
<dbReference type="EMBL" id="FORU01000007">
    <property type="protein sequence ID" value="SFJ40417.1"/>
    <property type="molecule type" value="Genomic_DNA"/>
</dbReference>
<evidence type="ECO:0000313" key="3">
    <source>
        <dbReference type="Proteomes" id="UP000243887"/>
    </source>
</evidence>
<dbReference type="PROSITE" id="PS51257">
    <property type="entry name" value="PROKAR_LIPOPROTEIN"/>
    <property type="match status" value="1"/>
</dbReference>
<gene>
    <name evidence="2" type="ORF">SAMN04487893_10722</name>
</gene>
<keyword evidence="3" id="KW-1185">Reference proteome</keyword>
<dbReference type="Proteomes" id="UP000243887">
    <property type="component" value="Unassembled WGS sequence"/>
</dbReference>
<dbReference type="AlphaFoldDB" id="A0A1I3R4Z0"/>
<reference evidence="3" key="1">
    <citation type="submission" date="2016-10" db="EMBL/GenBank/DDBJ databases">
        <authorList>
            <person name="Varghese N."/>
            <person name="Submissions S."/>
        </authorList>
    </citation>
    <scope>NUCLEOTIDE SEQUENCE [LARGE SCALE GENOMIC DNA]</scope>
    <source>
        <strain evidence="3">DSM 26542</strain>
    </source>
</reference>
<evidence type="ECO:0000313" key="2">
    <source>
        <dbReference type="EMBL" id="SFJ40417.1"/>
    </source>
</evidence>